<reference evidence="1 2" key="1">
    <citation type="submission" date="2015-10" db="EMBL/GenBank/DDBJ databases">
        <title>Genome sequencing of Penicillium freii.</title>
        <authorList>
            <person name="Nguyen H.D."/>
            <person name="Visagie C.M."/>
            <person name="Seifert K.A."/>
        </authorList>
    </citation>
    <scope>NUCLEOTIDE SEQUENCE [LARGE SCALE GENOMIC DNA]</scope>
    <source>
        <strain evidence="1 2">DAOM 242723</strain>
    </source>
</reference>
<dbReference type="EMBL" id="LLXE01000101">
    <property type="protein sequence ID" value="KUM62417.1"/>
    <property type="molecule type" value="Genomic_DNA"/>
</dbReference>
<evidence type="ECO:0000313" key="2">
    <source>
        <dbReference type="Proteomes" id="UP000055045"/>
    </source>
</evidence>
<keyword evidence="2" id="KW-1185">Reference proteome</keyword>
<name>A0A101MKX9_PENFR</name>
<dbReference type="AlphaFoldDB" id="A0A101MKX9"/>
<accession>A0A101MKX9</accession>
<protein>
    <submittedName>
        <fullName evidence="1">Uncharacterized protein</fullName>
    </submittedName>
</protein>
<gene>
    <name evidence="1" type="ORF">ACN42_g4695</name>
</gene>
<comment type="caution">
    <text evidence="1">The sequence shown here is derived from an EMBL/GenBank/DDBJ whole genome shotgun (WGS) entry which is preliminary data.</text>
</comment>
<dbReference type="Proteomes" id="UP000055045">
    <property type="component" value="Unassembled WGS sequence"/>
</dbReference>
<sequence length="66" mass="7449">MRKIYVCGLWFDAVVHPYLGNNVIEKLDIQRRQSEHGVEAALLPKAATLLIYIVVDLPLFPVNSSI</sequence>
<evidence type="ECO:0000313" key="1">
    <source>
        <dbReference type="EMBL" id="KUM62417.1"/>
    </source>
</evidence>
<organism evidence="1 2">
    <name type="scientific">Penicillium freii</name>
    <dbReference type="NCBI Taxonomy" id="48697"/>
    <lineage>
        <taxon>Eukaryota</taxon>
        <taxon>Fungi</taxon>
        <taxon>Dikarya</taxon>
        <taxon>Ascomycota</taxon>
        <taxon>Pezizomycotina</taxon>
        <taxon>Eurotiomycetes</taxon>
        <taxon>Eurotiomycetidae</taxon>
        <taxon>Eurotiales</taxon>
        <taxon>Aspergillaceae</taxon>
        <taxon>Penicillium</taxon>
    </lineage>
</organism>
<proteinExistence type="predicted"/>